<evidence type="ECO:0000313" key="6">
    <source>
        <dbReference type="Proteomes" id="UP000830401"/>
    </source>
</evidence>
<dbReference type="Pfam" id="PF17829">
    <property type="entry name" value="GH115_C"/>
    <property type="match status" value="1"/>
</dbReference>
<evidence type="ECO:0000256" key="3">
    <source>
        <dbReference type="SAM" id="SignalP"/>
    </source>
</evidence>
<dbReference type="InterPro" id="IPR029018">
    <property type="entry name" value="Hex-like_dom2"/>
</dbReference>
<keyword evidence="3" id="KW-0732">Signal</keyword>
<gene>
    <name evidence="5" type="ORF">MUN86_11735</name>
</gene>
<evidence type="ECO:0000256" key="1">
    <source>
        <dbReference type="ARBA" id="ARBA00022801"/>
    </source>
</evidence>
<feature type="domain" description="Gylcosyl hydrolase 115 C-terminal" evidence="4">
    <location>
        <begin position="698"/>
        <end position="870"/>
    </location>
</feature>
<reference evidence="5" key="1">
    <citation type="submission" date="2022-04" db="EMBL/GenBank/DDBJ databases">
        <title>Hymenobacter sp. isolated from the air.</title>
        <authorList>
            <person name="Won M."/>
            <person name="Lee C.-M."/>
            <person name="Woen H.-Y."/>
            <person name="Kwon S.-W."/>
        </authorList>
    </citation>
    <scope>NUCLEOTIDE SEQUENCE</scope>
    <source>
        <strain evidence="5">5420S-77</strain>
    </source>
</reference>
<dbReference type="PANTHER" id="PTHR37842:SF2">
    <property type="entry name" value="GYLCOSYL HYDROLASE 115 C-TERMINAL DOMAIN-CONTAINING PROTEIN"/>
    <property type="match status" value="1"/>
</dbReference>
<keyword evidence="1 5" id="KW-0378">Hydrolase</keyword>
<dbReference type="InterPro" id="IPR041437">
    <property type="entry name" value="GH115_C"/>
</dbReference>
<dbReference type="RefSeq" id="WP_245117931.1">
    <property type="nucleotide sequence ID" value="NZ_CP095061.1"/>
</dbReference>
<feature type="region of interest" description="Disordered" evidence="2">
    <location>
        <begin position="865"/>
        <end position="889"/>
    </location>
</feature>
<dbReference type="Gene3D" id="3.30.379.10">
    <property type="entry name" value="Chitobiase/beta-hexosaminidase domain 2-like"/>
    <property type="match status" value="1"/>
</dbReference>
<proteinExistence type="predicted"/>
<dbReference type="Gene3D" id="2.60.120.1620">
    <property type="match status" value="1"/>
</dbReference>
<sequence length="889" mass="98931">MKLLPFHNSRFRTACCFWLVLLVPFVAQAQTPATKLTDTYVSTEKGKSGFALAASGKTAALFASNSDWPGVLRAARDLQADINRVTKLTPTFTTDKAPTGNEVVLIGTLGKSPLIDGLVKSKKLDVSQVAGKWETFVLQVVEKPMPGVERALVIAGSDKRGTIYGIYDLSQQIGVSPWYWWADVPTKPQTALYVAPGRHSQGTPKVKYRGIFINDEAPALQNWSKEKFGGVNSKMYTHMFELILRLKGNYLWPAMWGNMFNVDDPQNPVLADEYGIVMGTSHHEPLTRAHEEWKHAGKGAWNYQTNAAALQEFWRGGMKRMGTRENIVSIGMRGDGDEPMSQESNIALLERIVADQRKIIAEETGKPAEQTPQLWALYKEVQEYYDKGMRVPDDVTLLLCDDNWGNIRKLPKLSEKPRKGGYGIYYHFDYVGGPRNYKWLNTNPIPRIWEQMHLAHEYGANQIWIVNVGDLKPMEFPISFFLDYAWNPDKIGADQLDDYSREWAAKQFGPKYATGIADILAKYAKYNARRKPELLDQKTYSLTNYREWETVVADYNQLLTQAEAINQQLPAEYHDAYYELVLHPVQACANLNEMYYTVAQNHEAAKNGQATTNELAEKVKALYAKDAEITSRYHAVASGKWSHMMDQTHIGYTYWQQPEKNAMPAVQTITQPTATTAPAATPAASAQKPQPKVAAGAGFVEADGYVSIDAEHYSKVVNGSVAKWQTIPDLGRTLSAVTTLPVTAPTQLPAANTPHLEYRVQLTSSGPVTVQAYLAPTLNFVGGEGLRYAVSFDDEAPQIINLHTGMVADNGNRPWEKAVAENIIIKESKHTLGKPGEHVLKFWRVDPGVVLEKLVVNLGGVKPSYLGPPESASGNSKTSKEEKGSVGQR</sequence>
<dbReference type="Gene3D" id="1.20.58.2150">
    <property type="match status" value="1"/>
</dbReference>
<name>A0ABY4G0H8_9BACT</name>
<keyword evidence="6" id="KW-1185">Reference proteome</keyword>
<protein>
    <submittedName>
        <fullName evidence="5">Glycosyl hydrolase 115 family protein</fullName>
    </submittedName>
</protein>
<evidence type="ECO:0000256" key="2">
    <source>
        <dbReference type="SAM" id="MobiDB-lite"/>
    </source>
</evidence>
<evidence type="ECO:0000313" key="5">
    <source>
        <dbReference type="EMBL" id="UOQ64271.1"/>
    </source>
</evidence>
<evidence type="ECO:0000259" key="4">
    <source>
        <dbReference type="Pfam" id="PF17829"/>
    </source>
</evidence>
<dbReference type="Proteomes" id="UP000830401">
    <property type="component" value="Chromosome"/>
</dbReference>
<dbReference type="GO" id="GO:0016787">
    <property type="term" value="F:hydrolase activity"/>
    <property type="evidence" value="ECO:0007669"/>
    <property type="project" value="UniProtKB-KW"/>
</dbReference>
<dbReference type="InterPro" id="IPR042301">
    <property type="entry name" value="GH115_sf"/>
</dbReference>
<dbReference type="SUPFAM" id="SSF55545">
    <property type="entry name" value="beta-N-acetylhexosaminidase-like domain"/>
    <property type="match status" value="1"/>
</dbReference>
<dbReference type="Pfam" id="PF15979">
    <property type="entry name" value="Glyco_hydro_115"/>
    <property type="match status" value="1"/>
</dbReference>
<dbReference type="Gene3D" id="3.20.20.520">
    <property type="entry name" value="Glycosyl hydrolase family 115"/>
    <property type="match status" value="1"/>
</dbReference>
<feature type="compositionally biased region" description="Basic and acidic residues" evidence="2">
    <location>
        <begin position="878"/>
        <end position="889"/>
    </location>
</feature>
<dbReference type="InterPro" id="IPR031924">
    <property type="entry name" value="GH115"/>
</dbReference>
<dbReference type="EMBL" id="CP095061">
    <property type="protein sequence ID" value="UOQ64271.1"/>
    <property type="molecule type" value="Genomic_DNA"/>
</dbReference>
<accession>A0ABY4G0H8</accession>
<feature type="chain" id="PRO_5046957931" evidence="3">
    <location>
        <begin position="30"/>
        <end position="889"/>
    </location>
</feature>
<feature type="signal peptide" evidence="3">
    <location>
        <begin position="1"/>
        <end position="29"/>
    </location>
</feature>
<dbReference type="PANTHER" id="PTHR37842">
    <property type="match status" value="1"/>
</dbReference>
<organism evidence="5 6">
    <name type="scientific">Hymenobacter volaticus</name>
    <dbReference type="NCBI Taxonomy" id="2932254"/>
    <lineage>
        <taxon>Bacteria</taxon>
        <taxon>Pseudomonadati</taxon>
        <taxon>Bacteroidota</taxon>
        <taxon>Cytophagia</taxon>
        <taxon>Cytophagales</taxon>
        <taxon>Hymenobacteraceae</taxon>
        <taxon>Hymenobacter</taxon>
    </lineage>
</organism>